<evidence type="ECO:0000313" key="2">
    <source>
        <dbReference type="Proteomes" id="UP001497516"/>
    </source>
</evidence>
<keyword evidence="2" id="KW-1185">Reference proteome</keyword>
<sequence length="86" mass="9596">MFLPSPLLTLLGRDQTRWGQRNDNADAAREGVGVRLCEAEIEVGSCLCSRLSWSSLLVQVAEEYSFLPPLPPVAATAFFWSFGFRF</sequence>
<organism evidence="1 2">
    <name type="scientific">Linum trigynum</name>
    <dbReference type="NCBI Taxonomy" id="586398"/>
    <lineage>
        <taxon>Eukaryota</taxon>
        <taxon>Viridiplantae</taxon>
        <taxon>Streptophyta</taxon>
        <taxon>Embryophyta</taxon>
        <taxon>Tracheophyta</taxon>
        <taxon>Spermatophyta</taxon>
        <taxon>Magnoliopsida</taxon>
        <taxon>eudicotyledons</taxon>
        <taxon>Gunneridae</taxon>
        <taxon>Pentapetalae</taxon>
        <taxon>rosids</taxon>
        <taxon>fabids</taxon>
        <taxon>Malpighiales</taxon>
        <taxon>Linaceae</taxon>
        <taxon>Linum</taxon>
    </lineage>
</organism>
<evidence type="ECO:0000313" key="1">
    <source>
        <dbReference type="EMBL" id="CAL1375949.1"/>
    </source>
</evidence>
<dbReference type="AlphaFoldDB" id="A0AAV2DQY4"/>
<protein>
    <submittedName>
        <fullName evidence="1">Uncharacterized protein</fullName>
    </submittedName>
</protein>
<reference evidence="1 2" key="1">
    <citation type="submission" date="2024-04" db="EMBL/GenBank/DDBJ databases">
        <authorList>
            <person name="Fracassetti M."/>
        </authorList>
    </citation>
    <scope>NUCLEOTIDE SEQUENCE [LARGE SCALE GENOMIC DNA]</scope>
</reference>
<gene>
    <name evidence="1" type="ORF">LTRI10_LOCUS17715</name>
</gene>
<accession>A0AAV2DQY4</accession>
<dbReference type="EMBL" id="OZ034816">
    <property type="protein sequence ID" value="CAL1375949.1"/>
    <property type="molecule type" value="Genomic_DNA"/>
</dbReference>
<dbReference type="Proteomes" id="UP001497516">
    <property type="component" value="Chromosome 3"/>
</dbReference>
<name>A0AAV2DQY4_9ROSI</name>
<proteinExistence type="predicted"/>